<name>A0A9J5ZHX0_SOLCO</name>
<feature type="region of interest" description="Disordered" evidence="1">
    <location>
        <begin position="61"/>
        <end position="90"/>
    </location>
</feature>
<proteinExistence type="predicted"/>
<feature type="region of interest" description="Disordered" evidence="1">
    <location>
        <begin position="115"/>
        <end position="166"/>
    </location>
</feature>
<dbReference type="Proteomes" id="UP000824120">
    <property type="component" value="Chromosome 4"/>
</dbReference>
<reference evidence="2 3" key="1">
    <citation type="submission" date="2020-09" db="EMBL/GenBank/DDBJ databases">
        <title>De no assembly of potato wild relative species, Solanum commersonii.</title>
        <authorList>
            <person name="Cho K."/>
        </authorList>
    </citation>
    <scope>NUCLEOTIDE SEQUENCE [LARGE SCALE GENOMIC DNA]</scope>
    <source>
        <strain evidence="2">LZ3.2</strain>
        <tissue evidence="2">Leaf</tissue>
    </source>
</reference>
<feature type="compositionally biased region" description="Polar residues" evidence="1">
    <location>
        <begin position="157"/>
        <end position="166"/>
    </location>
</feature>
<evidence type="ECO:0000313" key="3">
    <source>
        <dbReference type="Proteomes" id="UP000824120"/>
    </source>
</evidence>
<feature type="compositionally biased region" description="Polar residues" evidence="1">
    <location>
        <begin position="184"/>
        <end position="193"/>
    </location>
</feature>
<feature type="compositionally biased region" description="Polar residues" evidence="1">
    <location>
        <begin position="115"/>
        <end position="124"/>
    </location>
</feature>
<protein>
    <submittedName>
        <fullName evidence="2">Uncharacterized protein</fullName>
    </submittedName>
</protein>
<dbReference type="AlphaFoldDB" id="A0A9J5ZHX0"/>
<gene>
    <name evidence="2" type="ORF">H5410_022832</name>
</gene>
<feature type="region of interest" description="Disordered" evidence="1">
    <location>
        <begin position="182"/>
        <end position="228"/>
    </location>
</feature>
<dbReference type="EMBL" id="JACXVP010000004">
    <property type="protein sequence ID" value="KAG5611551.1"/>
    <property type="molecule type" value="Genomic_DNA"/>
</dbReference>
<sequence length="260" mass="28306">MVIPYKVATPKTIQRASSSSTTIIGNSKDISLATSSASILSISSKLSITVTKATKPNQVTNNIGHTLTSKKSYQPNPTNLGINSTSPSNTKTNEVLELEMFPSIQMKLDHNQKDLNNLKCQNRPINKEIKRPTTTKQPPPETHHVKQSSPLPPDESSPANNNPTCNPNIALCDVGWDAQPELEQPQTHSSTKYNKGKDGKQSNTTSIDTTRANPRANHSGILSYPPLSHNTLQPKLTTPQAYTPTELLCQLLLKTNTGHA</sequence>
<feature type="compositionally biased region" description="Polar residues" evidence="1">
    <location>
        <begin position="201"/>
        <end position="212"/>
    </location>
</feature>
<evidence type="ECO:0000313" key="2">
    <source>
        <dbReference type="EMBL" id="KAG5611551.1"/>
    </source>
</evidence>
<evidence type="ECO:0000256" key="1">
    <source>
        <dbReference type="SAM" id="MobiDB-lite"/>
    </source>
</evidence>
<comment type="caution">
    <text evidence="2">The sequence shown here is derived from an EMBL/GenBank/DDBJ whole genome shotgun (WGS) entry which is preliminary data.</text>
</comment>
<keyword evidence="3" id="KW-1185">Reference proteome</keyword>
<accession>A0A9J5ZHX0</accession>
<organism evidence="2 3">
    <name type="scientific">Solanum commersonii</name>
    <name type="common">Commerson's wild potato</name>
    <name type="synonym">Commerson's nightshade</name>
    <dbReference type="NCBI Taxonomy" id="4109"/>
    <lineage>
        <taxon>Eukaryota</taxon>
        <taxon>Viridiplantae</taxon>
        <taxon>Streptophyta</taxon>
        <taxon>Embryophyta</taxon>
        <taxon>Tracheophyta</taxon>
        <taxon>Spermatophyta</taxon>
        <taxon>Magnoliopsida</taxon>
        <taxon>eudicotyledons</taxon>
        <taxon>Gunneridae</taxon>
        <taxon>Pentapetalae</taxon>
        <taxon>asterids</taxon>
        <taxon>lamiids</taxon>
        <taxon>Solanales</taxon>
        <taxon>Solanaceae</taxon>
        <taxon>Solanoideae</taxon>
        <taxon>Solaneae</taxon>
        <taxon>Solanum</taxon>
    </lineage>
</organism>